<organism evidence="2 3">
    <name type="scientific">[Emmonsia] crescens</name>
    <dbReference type="NCBI Taxonomy" id="73230"/>
    <lineage>
        <taxon>Eukaryota</taxon>
        <taxon>Fungi</taxon>
        <taxon>Dikarya</taxon>
        <taxon>Ascomycota</taxon>
        <taxon>Pezizomycotina</taxon>
        <taxon>Eurotiomycetes</taxon>
        <taxon>Eurotiomycetidae</taxon>
        <taxon>Onygenales</taxon>
        <taxon>Ajellomycetaceae</taxon>
        <taxon>Emergomyces</taxon>
    </lineage>
</organism>
<evidence type="ECO:0000313" key="2">
    <source>
        <dbReference type="EMBL" id="PGH32917.1"/>
    </source>
</evidence>
<protein>
    <recommendedName>
        <fullName evidence="4">PRKR-interacting protein 1</fullName>
    </recommendedName>
</protein>
<proteinExistence type="predicted"/>
<dbReference type="Pfam" id="PF06658">
    <property type="entry name" value="DUF1168"/>
    <property type="match status" value="1"/>
</dbReference>
<reference evidence="2 3" key="1">
    <citation type="submission" date="2017-10" db="EMBL/GenBank/DDBJ databases">
        <title>Comparative genomics in systemic dimorphic fungi from Ajellomycetaceae.</title>
        <authorList>
            <person name="Munoz J.F."/>
            <person name="Mcewen J.G."/>
            <person name="Clay O.K."/>
            <person name="Cuomo C.A."/>
        </authorList>
    </citation>
    <scope>NUCLEOTIDE SEQUENCE [LARGE SCALE GENOMIC DNA]</scope>
    <source>
        <strain evidence="2 3">UAMH4076</strain>
    </source>
</reference>
<keyword evidence="3" id="KW-1185">Reference proteome</keyword>
<gene>
    <name evidence="2" type="ORF">GX50_04261</name>
</gene>
<dbReference type="GO" id="GO:0004860">
    <property type="term" value="F:protein kinase inhibitor activity"/>
    <property type="evidence" value="ECO:0007669"/>
    <property type="project" value="TreeGrafter"/>
</dbReference>
<dbReference type="Proteomes" id="UP000226031">
    <property type="component" value="Unassembled WGS sequence"/>
</dbReference>
<dbReference type="EMBL" id="PDND01000077">
    <property type="protein sequence ID" value="PGH32917.1"/>
    <property type="molecule type" value="Genomic_DNA"/>
</dbReference>
<dbReference type="VEuPathDB" id="FungiDB:EMCG_06554"/>
<feature type="compositionally biased region" description="Basic residues" evidence="1">
    <location>
        <begin position="130"/>
        <end position="143"/>
    </location>
</feature>
<feature type="compositionally biased region" description="Basic and acidic residues" evidence="1">
    <location>
        <begin position="101"/>
        <end position="129"/>
    </location>
</feature>
<dbReference type="GO" id="GO:0005730">
    <property type="term" value="C:nucleolus"/>
    <property type="evidence" value="ECO:0007669"/>
    <property type="project" value="TreeGrafter"/>
</dbReference>
<dbReference type="AlphaFoldDB" id="A0A2B7ZJB4"/>
<dbReference type="STRING" id="73230.A0A2B7ZJB4"/>
<dbReference type="PANTHER" id="PTHR13507">
    <property type="entry name" value="PRKR-INTERACTING PROTEIN 1"/>
    <property type="match status" value="1"/>
</dbReference>
<evidence type="ECO:0008006" key="4">
    <source>
        <dbReference type="Google" id="ProtNLM"/>
    </source>
</evidence>
<feature type="region of interest" description="Disordered" evidence="1">
    <location>
        <begin position="1"/>
        <end position="89"/>
    </location>
</feature>
<comment type="caution">
    <text evidence="2">The sequence shown here is derived from an EMBL/GenBank/DDBJ whole genome shotgun (WGS) entry which is preliminary data.</text>
</comment>
<dbReference type="GO" id="GO:0003725">
    <property type="term" value="F:double-stranded RNA binding"/>
    <property type="evidence" value="ECO:0007669"/>
    <property type="project" value="InterPro"/>
</dbReference>
<feature type="region of interest" description="Disordered" evidence="1">
    <location>
        <begin position="101"/>
        <end position="201"/>
    </location>
</feature>
<feature type="compositionally biased region" description="Polar residues" evidence="1">
    <location>
        <begin position="29"/>
        <end position="38"/>
    </location>
</feature>
<accession>A0A2B7ZJB4</accession>
<name>A0A2B7ZJB4_9EURO</name>
<dbReference type="InterPro" id="IPR009548">
    <property type="entry name" value="Prkrip1"/>
</dbReference>
<feature type="compositionally biased region" description="Basic and acidic residues" evidence="1">
    <location>
        <begin position="188"/>
        <end position="201"/>
    </location>
</feature>
<sequence>MSEPIPESVPTSQDPRSKRPLKRRALTPVSEQATQIQSLFKDPLKDIPIPAPSKQRTSASLAPPPEIVANVQGSSAGAGSGEFHVYKASRRREYERLRLMEHELKVEQADEMFERRREEARRRDEEKTEKNRRKREKKKKAKEKKGAAEPSAAGPDGEMRKQNGERNANGMADGNENKVSGVKNTTDGTRDELGVIIHDDN</sequence>
<evidence type="ECO:0000256" key="1">
    <source>
        <dbReference type="SAM" id="MobiDB-lite"/>
    </source>
</evidence>
<evidence type="ECO:0000313" key="3">
    <source>
        <dbReference type="Proteomes" id="UP000226031"/>
    </source>
</evidence>
<dbReference type="PANTHER" id="PTHR13507:SF0">
    <property type="entry name" value="PRKR-INTERACTING PROTEIN 1"/>
    <property type="match status" value="1"/>
</dbReference>
<dbReference type="GO" id="GO:0019901">
    <property type="term" value="F:protein kinase binding"/>
    <property type="evidence" value="ECO:0007669"/>
    <property type="project" value="TreeGrafter"/>
</dbReference>